<accession>A0A644ZRP5</accession>
<reference evidence="1" key="1">
    <citation type="submission" date="2019-08" db="EMBL/GenBank/DDBJ databases">
        <authorList>
            <person name="Kucharzyk K."/>
            <person name="Murdoch R.W."/>
            <person name="Higgins S."/>
            <person name="Loffler F."/>
        </authorList>
    </citation>
    <scope>NUCLEOTIDE SEQUENCE</scope>
</reference>
<organism evidence="1">
    <name type="scientific">bioreactor metagenome</name>
    <dbReference type="NCBI Taxonomy" id="1076179"/>
    <lineage>
        <taxon>unclassified sequences</taxon>
        <taxon>metagenomes</taxon>
        <taxon>ecological metagenomes</taxon>
    </lineage>
</organism>
<dbReference type="EMBL" id="VSSQ01009775">
    <property type="protein sequence ID" value="MPM42561.1"/>
    <property type="molecule type" value="Genomic_DNA"/>
</dbReference>
<sequence length="75" mass="8312">MGNVDFLIELKYKADGQGLEGMSFIENTMKEASKHFLCGGVLNKNGGKLIFKARNIEEVNEFTRSNPMAKLVACN</sequence>
<protein>
    <submittedName>
        <fullName evidence="1">Uncharacterized protein</fullName>
    </submittedName>
</protein>
<proteinExistence type="predicted"/>
<name>A0A644ZRP5_9ZZZZ</name>
<evidence type="ECO:0000313" key="1">
    <source>
        <dbReference type="EMBL" id="MPM42561.1"/>
    </source>
</evidence>
<gene>
    <name evidence="1" type="ORF">SDC9_89227</name>
</gene>
<dbReference type="AlphaFoldDB" id="A0A644ZRP5"/>
<comment type="caution">
    <text evidence="1">The sequence shown here is derived from an EMBL/GenBank/DDBJ whole genome shotgun (WGS) entry which is preliminary data.</text>
</comment>